<dbReference type="RefSeq" id="WP_226185723.1">
    <property type="nucleotide sequence ID" value="NZ_JAJADQ010000005.1"/>
</dbReference>
<dbReference type="Proteomes" id="UP001165297">
    <property type="component" value="Unassembled WGS sequence"/>
</dbReference>
<reference evidence="2" key="1">
    <citation type="submission" date="2021-10" db="EMBL/GenBank/DDBJ databases">
        <authorList>
            <person name="Dean J.D."/>
            <person name="Kim M.K."/>
            <person name="Newey C.N."/>
            <person name="Stoker T.S."/>
            <person name="Thompson D.W."/>
            <person name="Grose J.H."/>
        </authorList>
    </citation>
    <scope>NUCLEOTIDE SEQUENCE</scope>
    <source>
        <strain evidence="2">BT635</strain>
    </source>
</reference>
<proteinExistence type="predicted"/>
<evidence type="ECO:0000256" key="1">
    <source>
        <dbReference type="SAM" id="MobiDB-lite"/>
    </source>
</evidence>
<gene>
    <name evidence="2" type="ORF">LGH70_11605</name>
</gene>
<feature type="region of interest" description="Disordered" evidence="1">
    <location>
        <begin position="86"/>
        <end position="106"/>
    </location>
</feature>
<accession>A0ABS8AGW1</accession>
<evidence type="ECO:0000313" key="2">
    <source>
        <dbReference type="EMBL" id="MCB2378234.1"/>
    </source>
</evidence>
<comment type="caution">
    <text evidence="2">The sequence shown here is derived from an EMBL/GenBank/DDBJ whole genome shotgun (WGS) entry which is preliminary data.</text>
</comment>
<keyword evidence="3" id="KW-1185">Reference proteome</keyword>
<sequence>MADRRRYDDQLLTATYQKARLQNRSADSAAAAAFLAAVDSGQVDAQVAWLSGAIAAVQSRHDALPAKPGPWHPGLCRLLHKKAGRERSRPAFLRRRGSTAQKPAFI</sequence>
<protein>
    <submittedName>
        <fullName evidence="2">Uncharacterized protein</fullName>
    </submittedName>
</protein>
<name>A0ABS8AGW1_9BACT</name>
<evidence type="ECO:0000313" key="3">
    <source>
        <dbReference type="Proteomes" id="UP001165297"/>
    </source>
</evidence>
<dbReference type="EMBL" id="JAJADQ010000005">
    <property type="protein sequence ID" value="MCB2378234.1"/>
    <property type="molecule type" value="Genomic_DNA"/>
</dbReference>
<organism evidence="2 3">
    <name type="scientific">Hymenobacter nitidus</name>
    <dbReference type="NCBI Taxonomy" id="2880929"/>
    <lineage>
        <taxon>Bacteria</taxon>
        <taxon>Pseudomonadati</taxon>
        <taxon>Bacteroidota</taxon>
        <taxon>Cytophagia</taxon>
        <taxon>Cytophagales</taxon>
        <taxon>Hymenobacteraceae</taxon>
        <taxon>Hymenobacter</taxon>
    </lineage>
</organism>